<dbReference type="Gene3D" id="1.10.287.130">
    <property type="match status" value="1"/>
</dbReference>
<evidence type="ECO:0000256" key="4">
    <source>
        <dbReference type="ARBA" id="ARBA00022475"/>
    </source>
</evidence>
<dbReference type="AlphaFoldDB" id="A0AAP4EE31"/>
<keyword evidence="8" id="KW-0547">Nucleotide-binding</keyword>
<dbReference type="InterPro" id="IPR036890">
    <property type="entry name" value="HATPase_C_sf"/>
</dbReference>
<dbReference type="Pfam" id="PF00512">
    <property type="entry name" value="HisKA"/>
    <property type="match status" value="1"/>
</dbReference>
<dbReference type="CDD" id="cd00082">
    <property type="entry name" value="HisKA"/>
    <property type="match status" value="1"/>
</dbReference>
<dbReference type="Pfam" id="PF00672">
    <property type="entry name" value="HAMP"/>
    <property type="match status" value="1"/>
</dbReference>
<dbReference type="Proteomes" id="UP001229409">
    <property type="component" value="Unassembled WGS sequence"/>
</dbReference>
<dbReference type="InterPro" id="IPR050398">
    <property type="entry name" value="HssS/ArlS-like"/>
</dbReference>
<dbReference type="PANTHER" id="PTHR45528">
    <property type="entry name" value="SENSOR HISTIDINE KINASE CPXA"/>
    <property type="match status" value="1"/>
</dbReference>
<dbReference type="InterPro" id="IPR003661">
    <property type="entry name" value="HisK_dim/P_dom"/>
</dbReference>
<dbReference type="SUPFAM" id="SSF55874">
    <property type="entry name" value="ATPase domain of HSP90 chaperone/DNA topoisomerase II/histidine kinase"/>
    <property type="match status" value="1"/>
</dbReference>
<dbReference type="Pfam" id="PF02518">
    <property type="entry name" value="HATPase_c"/>
    <property type="match status" value="1"/>
</dbReference>
<evidence type="ECO:0000256" key="1">
    <source>
        <dbReference type="ARBA" id="ARBA00000085"/>
    </source>
</evidence>
<reference evidence="17" key="1">
    <citation type="submission" date="2023-04" db="EMBL/GenBank/DDBJ databases">
        <title>Uncovering the Secrets of Slow-Growing Bacteria in Tropical Savanna Soil through Cultivation and Genomic Analysis.</title>
        <authorList>
            <person name="Goncalves O.S."/>
            <person name="Santana M.F."/>
        </authorList>
    </citation>
    <scope>NUCLEOTIDE SEQUENCE</scope>
    <source>
        <strain evidence="17">ANTI</strain>
    </source>
</reference>
<evidence type="ECO:0000256" key="14">
    <source>
        <dbReference type="SAM" id="Phobius"/>
    </source>
</evidence>
<dbReference type="PROSITE" id="PS50109">
    <property type="entry name" value="HIS_KIN"/>
    <property type="match status" value="1"/>
</dbReference>
<dbReference type="PANTHER" id="PTHR45528:SF8">
    <property type="entry name" value="HISTIDINE KINASE"/>
    <property type="match status" value="1"/>
</dbReference>
<dbReference type="SUPFAM" id="SSF47384">
    <property type="entry name" value="Homodimeric domain of signal transducing histidine kinase"/>
    <property type="match status" value="1"/>
</dbReference>
<keyword evidence="9 17" id="KW-0418">Kinase</keyword>
<dbReference type="InterPro" id="IPR003660">
    <property type="entry name" value="HAMP_dom"/>
</dbReference>
<evidence type="ECO:0000256" key="2">
    <source>
        <dbReference type="ARBA" id="ARBA00004651"/>
    </source>
</evidence>
<comment type="catalytic activity">
    <reaction evidence="1">
        <text>ATP + protein L-histidine = ADP + protein N-phospho-L-histidine.</text>
        <dbReference type="EC" id="2.7.13.3"/>
    </reaction>
</comment>
<keyword evidence="6" id="KW-0808">Transferase</keyword>
<dbReference type="GO" id="GO:0000155">
    <property type="term" value="F:phosphorelay sensor kinase activity"/>
    <property type="evidence" value="ECO:0007669"/>
    <property type="project" value="InterPro"/>
</dbReference>
<dbReference type="Gene3D" id="3.30.565.10">
    <property type="entry name" value="Histidine kinase-like ATPase, C-terminal domain"/>
    <property type="match status" value="1"/>
</dbReference>
<evidence type="ECO:0000256" key="10">
    <source>
        <dbReference type="ARBA" id="ARBA00022840"/>
    </source>
</evidence>
<dbReference type="PROSITE" id="PS50885">
    <property type="entry name" value="HAMP"/>
    <property type="match status" value="1"/>
</dbReference>
<sequence length="382" mass="43867">MTEHVQKPKRKKRMIQVNILIRMMLSLIIATTINNMLILLLLDIGHGMESEWLLNFIPYIFPPLFMVNFIITFLALTRRIVRDLISLEQGLQIISEGNLSYRVPVMRNDELGRVAFNINLMAERLQQQIEKERELEISKLEMITGISHDLRTPLTSIIGYIELLRTNSFQNKDEYTRFVQNTYNKAIHLKKLLDDLFEYTRLTSVDTRLDLNKIDVFQLLDQLIFEFEPIAQENGIHIIKDLGNSPIITVIDSKKIARAIDNLLMNALKYSVKPGTVRILMKLDNKQISIEIENKGNPLTQEQENKLFNRFYKVDHSRSSEGIQTGAGLGLSIARNIIELHGGTLTLIHINNIFKFTLTLPFEGVLTRSIGSEEGHSGNLDV</sequence>
<dbReference type="RefSeq" id="WP_075154804.1">
    <property type="nucleotide sequence ID" value="NZ_CP011420.1"/>
</dbReference>
<evidence type="ECO:0000313" key="18">
    <source>
        <dbReference type="Proteomes" id="UP001229409"/>
    </source>
</evidence>
<gene>
    <name evidence="17" type="ORF">QDS18_27065</name>
</gene>
<feature type="domain" description="Histidine kinase" evidence="15">
    <location>
        <begin position="145"/>
        <end position="364"/>
    </location>
</feature>
<evidence type="ECO:0000256" key="6">
    <source>
        <dbReference type="ARBA" id="ARBA00022679"/>
    </source>
</evidence>
<protein>
    <recommendedName>
        <fullName evidence="3">histidine kinase</fullName>
        <ecNumber evidence="3">2.7.13.3</ecNumber>
    </recommendedName>
</protein>
<evidence type="ECO:0000256" key="13">
    <source>
        <dbReference type="ARBA" id="ARBA00023136"/>
    </source>
</evidence>
<evidence type="ECO:0000256" key="12">
    <source>
        <dbReference type="ARBA" id="ARBA00023012"/>
    </source>
</evidence>
<comment type="subcellular location">
    <subcellularLocation>
        <location evidence="2">Cell membrane</location>
        <topology evidence="2">Multi-pass membrane protein</topology>
    </subcellularLocation>
</comment>
<evidence type="ECO:0000256" key="9">
    <source>
        <dbReference type="ARBA" id="ARBA00022777"/>
    </source>
</evidence>
<comment type="caution">
    <text evidence="17">The sequence shown here is derived from an EMBL/GenBank/DDBJ whole genome shotgun (WGS) entry which is preliminary data.</text>
</comment>
<feature type="transmembrane region" description="Helical" evidence="14">
    <location>
        <begin position="20"/>
        <end position="44"/>
    </location>
</feature>
<dbReference type="SUPFAM" id="SSF158472">
    <property type="entry name" value="HAMP domain-like"/>
    <property type="match status" value="1"/>
</dbReference>
<dbReference type="CDD" id="cd06225">
    <property type="entry name" value="HAMP"/>
    <property type="match status" value="1"/>
</dbReference>
<dbReference type="SMART" id="SM00387">
    <property type="entry name" value="HATPase_c"/>
    <property type="match status" value="1"/>
</dbReference>
<keyword evidence="12" id="KW-0902">Two-component regulatory system</keyword>
<keyword evidence="4" id="KW-1003">Cell membrane</keyword>
<keyword evidence="13 14" id="KW-0472">Membrane</keyword>
<dbReference type="GO" id="GO:0005524">
    <property type="term" value="F:ATP binding"/>
    <property type="evidence" value="ECO:0007669"/>
    <property type="project" value="UniProtKB-KW"/>
</dbReference>
<keyword evidence="10" id="KW-0067">ATP-binding</keyword>
<evidence type="ECO:0000256" key="3">
    <source>
        <dbReference type="ARBA" id="ARBA00012438"/>
    </source>
</evidence>
<evidence type="ECO:0000256" key="11">
    <source>
        <dbReference type="ARBA" id="ARBA00022989"/>
    </source>
</evidence>
<keyword evidence="11 14" id="KW-1133">Transmembrane helix</keyword>
<organism evidence="17 18">
    <name type="scientific">Paenibacillus polymyxa</name>
    <name type="common">Bacillus polymyxa</name>
    <dbReference type="NCBI Taxonomy" id="1406"/>
    <lineage>
        <taxon>Bacteria</taxon>
        <taxon>Bacillati</taxon>
        <taxon>Bacillota</taxon>
        <taxon>Bacilli</taxon>
        <taxon>Bacillales</taxon>
        <taxon>Paenibacillaceae</taxon>
        <taxon>Paenibacillus</taxon>
    </lineage>
</organism>
<accession>A0AAP4EE31</accession>
<evidence type="ECO:0000256" key="7">
    <source>
        <dbReference type="ARBA" id="ARBA00022692"/>
    </source>
</evidence>
<dbReference type="PRINTS" id="PR00344">
    <property type="entry name" value="BCTRLSENSOR"/>
</dbReference>
<dbReference type="InterPro" id="IPR005467">
    <property type="entry name" value="His_kinase_dom"/>
</dbReference>
<proteinExistence type="predicted"/>
<evidence type="ECO:0000313" key="17">
    <source>
        <dbReference type="EMBL" id="MDH2334536.1"/>
    </source>
</evidence>
<dbReference type="CDD" id="cd00075">
    <property type="entry name" value="HATPase"/>
    <property type="match status" value="1"/>
</dbReference>
<dbReference type="SMART" id="SM00304">
    <property type="entry name" value="HAMP"/>
    <property type="match status" value="1"/>
</dbReference>
<dbReference type="InterPro" id="IPR036097">
    <property type="entry name" value="HisK_dim/P_sf"/>
</dbReference>
<dbReference type="Gene3D" id="6.10.340.10">
    <property type="match status" value="1"/>
</dbReference>
<keyword evidence="7 14" id="KW-0812">Transmembrane</keyword>
<evidence type="ECO:0000256" key="5">
    <source>
        <dbReference type="ARBA" id="ARBA00022553"/>
    </source>
</evidence>
<name>A0AAP4EE31_PAEPO</name>
<dbReference type="InterPro" id="IPR004358">
    <property type="entry name" value="Sig_transdc_His_kin-like_C"/>
</dbReference>
<keyword evidence="5" id="KW-0597">Phosphoprotein</keyword>
<dbReference type="InterPro" id="IPR003594">
    <property type="entry name" value="HATPase_dom"/>
</dbReference>
<feature type="domain" description="HAMP" evidence="16">
    <location>
        <begin position="78"/>
        <end position="130"/>
    </location>
</feature>
<dbReference type="SMART" id="SM00388">
    <property type="entry name" value="HisKA"/>
    <property type="match status" value="1"/>
</dbReference>
<evidence type="ECO:0000256" key="8">
    <source>
        <dbReference type="ARBA" id="ARBA00022741"/>
    </source>
</evidence>
<dbReference type="EMBL" id="JARVWT010000024">
    <property type="protein sequence ID" value="MDH2334536.1"/>
    <property type="molecule type" value="Genomic_DNA"/>
</dbReference>
<feature type="transmembrane region" description="Helical" evidence="14">
    <location>
        <begin position="56"/>
        <end position="76"/>
    </location>
</feature>
<evidence type="ECO:0000259" key="15">
    <source>
        <dbReference type="PROSITE" id="PS50109"/>
    </source>
</evidence>
<evidence type="ECO:0000259" key="16">
    <source>
        <dbReference type="PROSITE" id="PS50885"/>
    </source>
</evidence>
<dbReference type="GO" id="GO:0005886">
    <property type="term" value="C:plasma membrane"/>
    <property type="evidence" value="ECO:0007669"/>
    <property type="project" value="UniProtKB-SubCell"/>
</dbReference>
<dbReference type="EC" id="2.7.13.3" evidence="3"/>